<keyword evidence="2" id="KW-0472">Membrane</keyword>
<feature type="compositionally biased region" description="Polar residues" evidence="1">
    <location>
        <begin position="97"/>
        <end position="116"/>
    </location>
</feature>
<dbReference type="EMBL" id="MU005633">
    <property type="protein sequence ID" value="KAF2676568.1"/>
    <property type="molecule type" value="Genomic_DNA"/>
</dbReference>
<feature type="transmembrane region" description="Helical" evidence="2">
    <location>
        <begin position="147"/>
        <end position="168"/>
    </location>
</feature>
<feature type="transmembrane region" description="Helical" evidence="2">
    <location>
        <begin position="63"/>
        <end position="81"/>
    </location>
</feature>
<sequence>MFFHLLHFYDAIMARSRSVRRNSLPYSSHPLYKLRKITLIAGVIGVLLDLWTIGALVGDDEYAIPPFLCAIVVLLVSIAFVSHDLVAWAAEHHSDSDSNSLPTTNLPSTAQPASSIPPQTETNNPPNPTLPHQPRSRIEYSWPSRRLVITDLLLSFILAILFWTTAIFIMNGGNSYYRHQGQETFEAYANLCTGVACVAHVVAFWKELVARKKKEWEREVEERACEACGFVRAQGAEQEGGMEEDENEGWGPTFFDRLTDGAGKITLPKWATGPRAASRVHKTKDGVDIESEAAAVREPLLATPDESGTEVGGPSGSYGTLGQSVESVRSVPETIVRKKERGKKRVVDVE</sequence>
<keyword evidence="2" id="KW-1133">Transmembrane helix</keyword>
<proteinExistence type="predicted"/>
<feature type="transmembrane region" description="Helical" evidence="2">
    <location>
        <begin position="188"/>
        <end position="205"/>
    </location>
</feature>
<gene>
    <name evidence="3" type="ORF">K458DRAFT_396872</name>
</gene>
<dbReference type="AlphaFoldDB" id="A0A6G1IEP6"/>
<feature type="transmembrane region" description="Helical" evidence="2">
    <location>
        <begin position="37"/>
        <end position="57"/>
    </location>
</feature>
<evidence type="ECO:0000313" key="4">
    <source>
        <dbReference type="Proteomes" id="UP000799291"/>
    </source>
</evidence>
<feature type="region of interest" description="Disordered" evidence="1">
    <location>
        <begin position="295"/>
        <end position="350"/>
    </location>
</feature>
<feature type="compositionally biased region" description="Polar residues" evidence="1">
    <location>
        <begin position="317"/>
        <end position="327"/>
    </location>
</feature>
<organism evidence="3 4">
    <name type="scientific">Lentithecium fluviatile CBS 122367</name>
    <dbReference type="NCBI Taxonomy" id="1168545"/>
    <lineage>
        <taxon>Eukaryota</taxon>
        <taxon>Fungi</taxon>
        <taxon>Dikarya</taxon>
        <taxon>Ascomycota</taxon>
        <taxon>Pezizomycotina</taxon>
        <taxon>Dothideomycetes</taxon>
        <taxon>Pleosporomycetidae</taxon>
        <taxon>Pleosporales</taxon>
        <taxon>Massarineae</taxon>
        <taxon>Lentitheciaceae</taxon>
        <taxon>Lentithecium</taxon>
    </lineage>
</organism>
<dbReference type="Proteomes" id="UP000799291">
    <property type="component" value="Unassembled WGS sequence"/>
</dbReference>
<reference evidence="3" key="1">
    <citation type="journal article" date="2020" name="Stud. Mycol.">
        <title>101 Dothideomycetes genomes: a test case for predicting lifestyles and emergence of pathogens.</title>
        <authorList>
            <person name="Haridas S."/>
            <person name="Albert R."/>
            <person name="Binder M."/>
            <person name="Bloem J."/>
            <person name="Labutti K."/>
            <person name="Salamov A."/>
            <person name="Andreopoulos B."/>
            <person name="Baker S."/>
            <person name="Barry K."/>
            <person name="Bills G."/>
            <person name="Bluhm B."/>
            <person name="Cannon C."/>
            <person name="Castanera R."/>
            <person name="Culley D."/>
            <person name="Daum C."/>
            <person name="Ezra D."/>
            <person name="Gonzalez J."/>
            <person name="Henrissat B."/>
            <person name="Kuo A."/>
            <person name="Liang C."/>
            <person name="Lipzen A."/>
            <person name="Lutzoni F."/>
            <person name="Magnuson J."/>
            <person name="Mondo S."/>
            <person name="Nolan M."/>
            <person name="Ohm R."/>
            <person name="Pangilinan J."/>
            <person name="Park H.-J."/>
            <person name="Ramirez L."/>
            <person name="Alfaro M."/>
            <person name="Sun H."/>
            <person name="Tritt A."/>
            <person name="Yoshinaga Y."/>
            <person name="Zwiers L.-H."/>
            <person name="Turgeon B."/>
            <person name="Goodwin S."/>
            <person name="Spatafora J."/>
            <person name="Crous P."/>
            <person name="Grigoriev I."/>
        </authorList>
    </citation>
    <scope>NUCLEOTIDE SEQUENCE</scope>
    <source>
        <strain evidence="3">CBS 122367</strain>
    </source>
</reference>
<protein>
    <submittedName>
        <fullName evidence="3">Uncharacterized protein</fullName>
    </submittedName>
</protein>
<dbReference type="OrthoDB" id="3870692at2759"/>
<evidence type="ECO:0000256" key="1">
    <source>
        <dbReference type="SAM" id="MobiDB-lite"/>
    </source>
</evidence>
<keyword evidence="4" id="KW-1185">Reference proteome</keyword>
<name>A0A6G1IEP6_9PLEO</name>
<evidence type="ECO:0000256" key="2">
    <source>
        <dbReference type="SAM" id="Phobius"/>
    </source>
</evidence>
<feature type="region of interest" description="Disordered" evidence="1">
    <location>
        <begin position="94"/>
        <end position="136"/>
    </location>
</feature>
<evidence type="ECO:0000313" key="3">
    <source>
        <dbReference type="EMBL" id="KAF2676568.1"/>
    </source>
</evidence>
<accession>A0A6G1IEP6</accession>
<keyword evidence="2" id="KW-0812">Transmembrane</keyword>